<dbReference type="EMBL" id="JAIWYP010000005">
    <property type="protein sequence ID" value="KAH3825684.1"/>
    <property type="molecule type" value="Genomic_DNA"/>
</dbReference>
<dbReference type="Proteomes" id="UP000828390">
    <property type="component" value="Unassembled WGS sequence"/>
</dbReference>
<organism evidence="1 2">
    <name type="scientific">Dreissena polymorpha</name>
    <name type="common">Zebra mussel</name>
    <name type="synonym">Mytilus polymorpha</name>
    <dbReference type="NCBI Taxonomy" id="45954"/>
    <lineage>
        <taxon>Eukaryota</taxon>
        <taxon>Metazoa</taxon>
        <taxon>Spiralia</taxon>
        <taxon>Lophotrochozoa</taxon>
        <taxon>Mollusca</taxon>
        <taxon>Bivalvia</taxon>
        <taxon>Autobranchia</taxon>
        <taxon>Heteroconchia</taxon>
        <taxon>Euheterodonta</taxon>
        <taxon>Imparidentia</taxon>
        <taxon>Neoheterodontei</taxon>
        <taxon>Myida</taxon>
        <taxon>Dreissenoidea</taxon>
        <taxon>Dreissenidae</taxon>
        <taxon>Dreissena</taxon>
    </lineage>
</organism>
<reference evidence="1" key="2">
    <citation type="submission" date="2020-11" db="EMBL/GenBank/DDBJ databases">
        <authorList>
            <person name="McCartney M.A."/>
            <person name="Auch B."/>
            <person name="Kono T."/>
            <person name="Mallez S."/>
            <person name="Becker A."/>
            <person name="Gohl D.M."/>
            <person name="Silverstein K.A.T."/>
            <person name="Koren S."/>
            <person name="Bechman K.B."/>
            <person name="Herman A."/>
            <person name="Abrahante J.E."/>
            <person name="Garbe J."/>
        </authorList>
    </citation>
    <scope>NUCLEOTIDE SEQUENCE</scope>
    <source>
        <strain evidence="1">Duluth1</strain>
        <tissue evidence="1">Whole animal</tissue>
    </source>
</reference>
<proteinExistence type="predicted"/>
<name>A0A9D4GY03_DREPO</name>
<reference evidence="1" key="1">
    <citation type="journal article" date="2019" name="bioRxiv">
        <title>The Genome of the Zebra Mussel, Dreissena polymorpha: A Resource for Invasive Species Research.</title>
        <authorList>
            <person name="McCartney M.A."/>
            <person name="Auch B."/>
            <person name="Kono T."/>
            <person name="Mallez S."/>
            <person name="Zhang Y."/>
            <person name="Obille A."/>
            <person name="Becker A."/>
            <person name="Abrahante J.E."/>
            <person name="Garbe J."/>
            <person name="Badalamenti J.P."/>
            <person name="Herman A."/>
            <person name="Mangelson H."/>
            <person name="Liachko I."/>
            <person name="Sullivan S."/>
            <person name="Sone E.D."/>
            <person name="Koren S."/>
            <person name="Silverstein K.A.T."/>
            <person name="Beckman K.B."/>
            <person name="Gohl D.M."/>
        </authorList>
    </citation>
    <scope>NUCLEOTIDE SEQUENCE</scope>
    <source>
        <strain evidence="1">Duluth1</strain>
        <tissue evidence="1">Whole animal</tissue>
    </source>
</reference>
<evidence type="ECO:0000313" key="1">
    <source>
        <dbReference type="EMBL" id="KAH3825684.1"/>
    </source>
</evidence>
<evidence type="ECO:0000313" key="2">
    <source>
        <dbReference type="Proteomes" id="UP000828390"/>
    </source>
</evidence>
<gene>
    <name evidence="1" type="ORF">DPMN_127565</name>
</gene>
<sequence>MFLNLGRILPPVVLDVVKCVFRSVERLLVQHGIRVQECERLHEDGDRHRHHHYAGYCTNAADDSPVQRRRCDVTIADGGQRTNCPPPSDGDAFDLDSLSTKKIKLAKMTTPRIM</sequence>
<accession>A0A9D4GY03</accession>
<comment type="caution">
    <text evidence="1">The sequence shown here is derived from an EMBL/GenBank/DDBJ whole genome shotgun (WGS) entry which is preliminary data.</text>
</comment>
<dbReference type="AlphaFoldDB" id="A0A9D4GY03"/>
<protein>
    <submittedName>
        <fullName evidence="1">Uncharacterized protein</fullName>
    </submittedName>
</protein>
<keyword evidence="2" id="KW-1185">Reference proteome</keyword>